<dbReference type="EMBL" id="JACHJO010000017">
    <property type="protein sequence ID" value="MBB6122207.1"/>
    <property type="molecule type" value="Genomic_DNA"/>
</dbReference>
<evidence type="ECO:0000256" key="2">
    <source>
        <dbReference type="ARBA" id="ARBA00023125"/>
    </source>
</evidence>
<dbReference type="Gene3D" id="1.10.10.10">
    <property type="entry name" value="Winged helix-like DNA-binding domain superfamily/Winged helix DNA-binding domain"/>
    <property type="match status" value="1"/>
</dbReference>
<dbReference type="InterPro" id="IPR036390">
    <property type="entry name" value="WH_DNA-bd_sf"/>
</dbReference>
<keyword evidence="3" id="KW-0804">Transcription</keyword>
<dbReference type="GO" id="GO:0003677">
    <property type="term" value="F:DNA binding"/>
    <property type="evidence" value="ECO:0007669"/>
    <property type="project" value="UniProtKB-KW"/>
</dbReference>
<dbReference type="InterPro" id="IPR000524">
    <property type="entry name" value="Tscrpt_reg_HTH_GntR"/>
</dbReference>
<feature type="domain" description="HTH gntR-type" evidence="4">
    <location>
        <begin position="6"/>
        <end position="74"/>
    </location>
</feature>
<reference evidence="5 6" key="1">
    <citation type="submission" date="2020-08" db="EMBL/GenBank/DDBJ databases">
        <title>Genomic Encyclopedia of Type Strains, Phase III (KMG-III): the genomes of soil and plant-associated and newly described type strains.</title>
        <authorList>
            <person name="Whitman W."/>
        </authorList>
    </citation>
    <scope>NUCLEOTIDE SEQUENCE [LARGE SCALE GENOMIC DNA]</scope>
    <source>
        <strain evidence="5 6">CECT 8712</strain>
    </source>
</reference>
<dbReference type="PANTHER" id="PTHR44846:SF17">
    <property type="entry name" value="GNTR-FAMILY TRANSCRIPTIONAL REGULATOR"/>
    <property type="match status" value="1"/>
</dbReference>
<comment type="caution">
    <text evidence="5">The sequence shown here is derived from an EMBL/GenBank/DDBJ whole genome shotgun (WGS) entry which is preliminary data.</text>
</comment>
<dbReference type="InterPro" id="IPR036388">
    <property type="entry name" value="WH-like_DNA-bd_sf"/>
</dbReference>
<dbReference type="SUPFAM" id="SSF46785">
    <property type="entry name" value="Winged helix' DNA-binding domain"/>
    <property type="match status" value="1"/>
</dbReference>
<sequence length="104" mass="11369">MANTPEQPYLKVLNALRSAVDSGSLSPGDKYPSINELVKEHGVAPTTARRALTKLQEAGIAEPRHGIGWFVTVPPPPQATLEERVASLEVEVRELREQLDSRVS</sequence>
<gene>
    <name evidence="5" type="ORF">FHS13_004196</name>
</gene>
<keyword evidence="1" id="KW-0805">Transcription regulation</keyword>
<dbReference type="RefSeq" id="WP_184293645.1">
    <property type="nucleotide sequence ID" value="NZ_JACHJO010000017.1"/>
</dbReference>
<dbReference type="AlphaFoldDB" id="A0A841IU47"/>
<dbReference type="Proteomes" id="UP000536604">
    <property type="component" value="Unassembled WGS sequence"/>
</dbReference>
<dbReference type="GO" id="GO:0003700">
    <property type="term" value="F:DNA-binding transcription factor activity"/>
    <property type="evidence" value="ECO:0007669"/>
    <property type="project" value="InterPro"/>
</dbReference>
<evidence type="ECO:0000259" key="4">
    <source>
        <dbReference type="PROSITE" id="PS50949"/>
    </source>
</evidence>
<keyword evidence="6" id="KW-1185">Reference proteome</keyword>
<protein>
    <submittedName>
        <fullName evidence="5">DNA-binding GntR family transcriptional regulator</fullName>
    </submittedName>
</protein>
<dbReference type="InterPro" id="IPR050679">
    <property type="entry name" value="Bact_HTH_transcr_reg"/>
</dbReference>
<proteinExistence type="predicted"/>
<dbReference type="CDD" id="cd07377">
    <property type="entry name" value="WHTH_GntR"/>
    <property type="match status" value="1"/>
</dbReference>
<dbReference type="SMART" id="SM00345">
    <property type="entry name" value="HTH_GNTR"/>
    <property type="match status" value="1"/>
</dbReference>
<evidence type="ECO:0000313" key="6">
    <source>
        <dbReference type="Proteomes" id="UP000536604"/>
    </source>
</evidence>
<keyword evidence="2 5" id="KW-0238">DNA-binding</keyword>
<evidence type="ECO:0000256" key="3">
    <source>
        <dbReference type="ARBA" id="ARBA00023163"/>
    </source>
</evidence>
<dbReference type="Pfam" id="PF00392">
    <property type="entry name" value="GntR"/>
    <property type="match status" value="1"/>
</dbReference>
<organism evidence="5 6">
    <name type="scientific">Nocardiopsis algeriensis</name>
    <dbReference type="NCBI Taxonomy" id="1478215"/>
    <lineage>
        <taxon>Bacteria</taxon>
        <taxon>Bacillati</taxon>
        <taxon>Actinomycetota</taxon>
        <taxon>Actinomycetes</taxon>
        <taxon>Streptosporangiales</taxon>
        <taxon>Nocardiopsidaceae</taxon>
        <taxon>Nocardiopsis</taxon>
    </lineage>
</organism>
<dbReference type="PANTHER" id="PTHR44846">
    <property type="entry name" value="MANNOSYL-D-GLYCERATE TRANSPORT/METABOLISM SYSTEM REPRESSOR MNGR-RELATED"/>
    <property type="match status" value="1"/>
</dbReference>
<dbReference type="GO" id="GO:0045892">
    <property type="term" value="P:negative regulation of DNA-templated transcription"/>
    <property type="evidence" value="ECO:0007669"/>
    <property type="project" value="TreeGrafter"/>
</dbReference>
<name>A0A841IU47_9ACTN</name>
<evidence type="ECO:0000256" key="1">
    <source>
        <dbReference type="ARBA" id="ARBA00023015"/>
    </source>
</evidence>
<dbReference type="PROSITE" id="PS50949">
    <property type="entry name" value="HTH_GNTR"/>
    <property type="match status" value="1"/>
</dbReference>
<accession>A0A841IU47</accession>
<evidence type="ECO:0000313" key="5">
    <source>
        <dbReference type="EMBL" id="MBB6122207.1"/>
    </source>
</evidence>